<dbReference type="PANTHER" id="PTHR47961">
    <property type="entry name" value="DNA POLYMERASE THETA, PUTATIVE (AFU_ORTHOLOGUE AFUA_1G05260)-RELATED"/>
    <property type="match status" value="1"/>
</dbReference>
<proteinExistence type="predicted"/>
<evidence type="ECO:0000313" key="10">
    <source>
        <dbReference type="Proteomes" id="UP000054498"/>
    </source>
</evidence>
<dbReference type="EMBL" id="KK100639">
    <property type="protein sequence ID" value="KIZ04600.1"/>
    <property type="molecule type" value="Genomic_DNA"/>
</dbReference>
<dbReference type="SUPFAM" id="SSF52540">
    <property type="entry name" value="P-loop containing nucleoside triphosphate hydrolases"/>
    <property type="match status" value="1"/>
</dbReference>
<dbReference type="SMART" id="SM00487">
    <property type="entry name" value="DEXDc"/>
    <property type="match status" value="1"/>
</dbReference>
<evidence type="ECO:0000256" key="1">
    <source>
        <dbReference type="ARBA" id="ARBA00022741"/>
    </source>
</evidence>
<dbReference type="Gene3D" id="3.40.50.300">
    <property type="entry name" value="P-loop containing nucleotide triphosphate hydrolases"/>
    <property type="match status" value="3"/>
</dbReference>
<dbReference type="STRING" id="145388.A0A0D2MPK7"/>
<dbReference type="EC" id="2.7.7.7" evidence="9"/>
<dbReference type="KEGG" id="mng:MNEG_3356"/>
<dbReference type="SMART" id="SM00490">
    <property type="entry name" value="HELICc"/>
    <property type="match status" value="1"/>
</dbReference>
<dbReference type="InterPro" id="IPR011545">
    <property type="entry name" value="DEAD/DEAH_box_helicase_dom"/>
</dbReference>
<dbReference type="GO" id="GO:0005524">
    <property type="term" value="F:ATP binding"/>
    <property type="evidence" value="ECO:0007669"/>
    <property type="project" value="UniProtKB-KW"/>
</dbReference>
<dbReference type="OrthoDB" id="2320933at2759"/>
<dbReference type="PROSITE" id="PS51192">
    <property type="entry name" value="HELICASE_ATP_BIND_1"/>
    <property type="match status" value="1"/>
</dbReference>
<keyword evidence="2" id="KW-0378">Hydrolase</keyword>
<dbReference type="Pfam" id="PF20470">
    <property type="entry name" value="HTH_61"/>
    <property type="match status" value="1"/>
</dbReference>
<dbReference type="GeneID" id="25736234"/>
<keyword evidence="9" id="KW-0808">Transferase</keyword>
<dbReference type="InterPro" id="IPR027417">
    <property type="entry name" value="P-loop_NTPase"/>
</dbReference>
<dbReference type="GO" id="GO:0043138">
    <property type="term" value="F:3'-5' DNA helicase activity"/>
    <property type="evidence" value="ECO:0007669"/>
    <property type="project" value="UniProtKB-EC"/>
</dbReference>
<comment type="catalytic activity">
    <reaction evidence="5">
        <text>ATP + H2O = ADP + phosphate + H(+)</text>
        <dbReference type="Rhea" id="RHEA:13065"/>
        <dbReference type="ChEBI" id="CHEBI:15377"/>
        <dbReference type="ChEBI" id="CHEBI:15378"/>
        <dbReference type="ChEBI" id="CHEBI:30616"/>
        <dbReference type="ChEBI" id="CHEBI:43474"/>
        <dbReference type="ChEBI" id="CHEBI:456216"/>
        <dbReference type="EC" id="5.6.2.4"/>
    </reaction>
</comment>
<dbReference type="InterPro" id="IPR001650">
    <property type="entry name" value="Helicase_C-like"/>
</dbReference>
<dbReference type="GO" id="GO:0003676">
    <property type="term" value="F:nucleic acid binding"/>
    <property type="evidence" value="ECO:0007669"/>
    <property type="project" value="InterPro"/>
</dbReference>
<feature type="domain" description="Helicase ATP-binding" evidence="7">
    <location>
        <begin position="85"/>
        <end position="311"/>
    </location>
</feature>
<evidence type="ECO:0000256" key="3">
    <source>
        <dbReference type="ARBA" id="ARBA00022806"/>
    </source>
</evidence>
<evidence type="ECO:0000256" key="2">
    <source>
        <dbReference type="ARBA" id="ARBA00022801"/>
    </source>
</evidence>
<dbReference type="GO" id="GO:0016779">
    <property type="term" value="F:nucleotidyltransferase activity"/>
    <property type="evidence" value="ECO:0007669"/>
    <property type="project" value="UniProtKB-KW"/>
</dbReference>
<dbReference type="AlphaFoldDB" id="A0A0D2MPK7"/>
<protein>
    <submittedName>
        <fullName evidence="9">DNA polymerase theta subunit</fullName>
        <ecNumber evidence="9">2.7.7.7</ecNumber>
    </submittedName>
</protein>
<dbReference type="Pfam" id="PF00270">
    <property type="entry name" value="DEAD"/>
    <property type="match status" value="1"/>
</dbReference>
<dbReference type="PANTHER" id="PTHR47961:SF6">
    <property type="entry name" value="DNA-DIRECTED DNA POLYMERASE"/>
    <property type="match status" value="1"/>
</dbReference>
<evidence type="ECO:0000259" key="8">
    <source>
        <dbReference type="PROSITE" id="PS51194"/>
    </source>
</evidence>
<evidence type="ECO:0000259" key="7">
    <source>
        <dbReference type="PROSITE" id="PS51192"/>
    </source>
</evidence>
<feature type="compositionally biased region" description="Low complexity" evidence="6">
    <location>
        <begin position="234"/>
        <end position="256"/>
    </location>
</feature>
<dbReference type="PROSITE" id="PS51194">
    <property type="entry name" value="HELICASE_CTER"/>
    <property type="match status" value="1"/>
</dbReference>
<dbReference type="Proteomes" id="UP000054498">
    <property type="component" value="Unassembled WGS sequence"/>
</dbReference>
<dbReference type="CDD" id="cd18795">
    <property type="entry name" value="SF2_C_Ski2"/>
    <property type="match status" value="1"/>
</dbReference>
<keyword evidence="1" id="KW-0547">Nucleotide-binding</keyword>
<evidence type="ECO:0000313" key="9">
    <source>
        <dbReference type="EMBL" id="KIZ04600.1"/>
    </source>
</evidence>
<evidence type="ECO:0000256" key="6">
    <source>
        <dbReference type="SAM" id="MobiDB-lite"/>
    </source>
</evidence>
<keyword evidence="10" id="KW-1185">Reference proteome</keyword>
<dbReference type="InterPro" id="IPR050474">
    <property type="entry name" value="Hel308_SKI2-like"/>
</dbReference>
<dbReference type="GO" id="GO:0016887">
    <property type="term" value="F:ATP hydrolysis activity"/>
    <property type="evidence" value="ECO:0007669"/>
    <property type="project" value="RHEA"/>
</dbReference>
<dbReference type="InterPro" id="IPR014001">
    <property type="entry name" value="Helicase_ATP-bd"/>
</dbReference>
<dbReference type="Pfam" id="PF00271">
    <property type="entry name" value="Helicase_C"/>
    <property type="match status" value="1"/>
</dbReference>
<keyword evidence="9" id="KW-0548">Nucleotidyltransferase</keyword>
<dbReference type="CDD" id="cd18026">
    <property type="entry name" value="DEXHc_POLQ-like"/>
    <property type="match status" value="1"/>
</dbReference>
<feature type="region of interest" description="Disordered" evidence="6">
    <location>
        <begin position="234"/>
        <end position="271"/>
    </location>
</feature>
<evidence type="ECO:0000256" key="4">
    <source>
        <dbReference type="ARBA" id="ARBA00022840"/>
    </source>
</evidence>
<evidence type="ECO:0000256" key="5">
    <source>
        <dbReference type="ARBA" id="ARBA00048988"/>
    </source>
</evidence>
<dbReference type="RefSeq" id="XP_013903619.1">
    <property type="nucleotide sequence ID" value="XM_014048165.1"/>
</dbReference>
<sequence>MSDSDDDEDDDVNAAGAHSIVRAVQRVNASQAPGSQGAAGSGDGVASGVLRLELRDYMEDEELVAGFMGDGDWQLYPWQAECLSLEGVLAGRNLVYSAPTSGGKSLVAEALAVRRLLQTGRTALVVLPYRALCEQKVAHFDRVLGGRWPVKELYGQHGGLDIQGVGVVVCTIEKAHALVQRMLEDDSLHNLGCVVVDELHMVGDEHRGNLLECMLTKIRFKTAKVQEERATAAAAATASQQGTAGASGAGAARSPGSSGGPGLSSPMLSSQAVAGSRSEYEQQVQIIGMSATLPNVGVVARWLDAALYETDYRPVPLAHYVAVGRELFGEDGAVARTLDAPPTWPDMDARDHEKRAGAVAAWLCHETVQGGHSVLMFCNSKNGCQNEARLLAERLDVPERPGPLCEEAARDGAASNREWAVAELRGLSHVNKSAQDLLLQVVPKGVAFHHADLTSEQRSLVERAFACGAVSILAATSTLAAGVNLPVRRVVFRQNYIGTKDCPLDATRYRQMAGRAGRAGIDSQGEAILLGNLTNNLALIREPPAPIHSCLREPDRDHPGRLGMRRIILEAVAVNAVSTTADVERFVKCTLLNASSPDFDTVVKSTQAALQQLFHHRFITWRKPDNVWEVLPLGRASAGTGSVLGPDQALALKAELDRAREGLNLECDLHLLYLVTPLPGPGDKLTNEQWKT</sequence>
<feature type="domain" description="Helicase C-terminal" evidence="8">
    <location>
        <begin position="362"/>
        <end position="568"/>
    </location>
</feature>
<keyword evidence="3" id="KW-0347">Helicase</keyword>
<keyword evidence="4" id="KW-0067">ATP-binding</keyword>
<organism evidence="9 10">
    <name type="scientific">Monoraphidium neglectum</name>
    <dbReference type="NCBI Taxonomy" id="145388"/>
    <lineage>
        <taxon>Eukaryota</taxon>
        <taxon>Viridiplantae</taxon>
        <taxon>Chlorophyta</taxon>
        <taxon>core chlorophytes</taxon>
        <taxon>Chlorophyceae</taxon>
        <taxon>CS clade</taxon>
        <taxon>Sphaeropleales</taxon>
        <taxon>Selenastraceae</taxon>
        <taxon>Monoraphidium</taxon>
    </lineage>
</organism>
<accession>A0A0D2MPK7</accession>
<name>A0A0D2MPK7_9CHLO</name>
<dbReference type="InterPro" id="IPR046931">
    <property type="entry name" value="HTH_61"/>
</dbReference>
<reference evidence="9 10" key="1">
    <citation type="journal article" date="2013" name="BMC Genomics">
        <title>Reconstruction of the lipid metabolism for the microalga Monoraphidium neglectum from its genome sequence reveals characteristics suitable for biofuel production.</title>
        <authorList>
            <person name="Bogen C."/>
            <person name="Al-Dilaimi A."/>
            <person name="Albersmeier A."/>
            <person name="Wichmann J."/>
            <person name="Grundmann M."/>
            <person name="Rupp O."/>
            <person name="Lauersen K.J."/>
            <person name="Blifernez-Klassen O."/>
            <person name="Kalinowski J."/>
            <person name="Goesmann A."/>
            <person name="Mussgnug J.H."/>
            <person name="Kruse O."/>
        </authorList>
    </citation>
    <scope>NUCLEOTIDE SEQUENCE [LARGE SCALE GENOMIC DNA]</scope>
    <source>
        <strain evidence="9 10">SAG 48.87</strain>
    </source>
</reference>
<gene>
    <name evidence="9" type="ORF">MNEG_3356</name>
</gene>